<feature type="compositionally biased region" description="Low complexity" evidence="1">
    <location>
        <begin position="565"/>
        <end position="583"/>
    </location>
</feature>
<feature type="compositionally biased region" description="Basic residues" evidence="1">
    <location>
        <begin position="586"/>
        <end position="597"/>
    </location>
</feature>
<sequence length="932" mass="103241">MAGPIIASQSALVARVRELDSVGNCDSATNGHCLPIILERSITGIPFLEFIAPRHLSSLVRRPSAAPLHRIVARPDCPTPFLSRPFTKMQLTQSFAKWCIPEVSRSRPNEKHKMTATQPPIWHLAQPEADTDFLPYFVHPQAFGYPVCSRFRRQHDDIITEHCLAVLENIIAVYRNKAVQQVRDGFYALAVSSLTSALALLPNSVELLTERAVLHICSGDPAAADLIEAEEYVADIKRWRAETSEAGYRKMRAEIEEASAARKAQAAELAKEALAQGAFLSWQRFSAFVRRQQEAVSFTAAEDVCTAAPLRTEATCAKGDLPPDSPRSVTNGLLSESSSRPDSPRHAVGHNISDVIHAEVAASWPSTERCHRGLPDAQLLAIEKALSGQPNDPVMRLARAAHRLCAGDMHAAKLDIATALGFQPDLPQTQRWRRRDAHCWRRRDDMLQDSHMASAVQEVKAAAIPFILCYTLQPSMIDSGLLHAWVPPDFAKTQVMGHLQSFLAGPRDDASLEGTAAACEACTARHAELAAQAHAAAELAACSSTAAAAKLALAALQPEADVKGSSSSSAPISAPAAANAQPAKIKEKRRGKKKGPSRRHENREKLGGHFDVSAQCGAGWQAWYQKLHANILQKPLSEQRFAVAQVTYNGLGDRLASTVSVFYFAMLTVVQICSGFRFGHINLGDIGNVSRTVWWKANTGSLDELFYNPYHRQQSLVNYKVYKAEWNITQLFDWGVRPETATGCALAYLFRPRPETLDLVRDNYRELKDKAALKIGVHVRYGDDYLKGAPGKGICQGDVQDKSDWWACAKKIEEEYHIPGQRIIWYVMSDCAGLPFRVAERFGDKVLLPSLDARVEHIDHFTNNRTNDILVLRSTFAEHYLFSMTDFQVKYCHCHCQGHCVTLSIALLASCLHPLSLCYTYDNRGKMNLKFW</sequence>
<dbReference type="eggNOG" id="ENOG502QSCC">
    <property type="taxonomic scope" value="Eukaryota"/>
</dbReference>
<feature type="compositionally biased region" description="Polar residues" evidence="1">
    <location>
        <begin position="327"/>
        <end position="341"/>
    </location>
</feature>
<evidence type="ECO:0000313" key="2">
    <source>
        <dbReference type="EMBL" id="EIE18026.1"/>
    </source>
</evidence>
<protein>
    <submittedName>
        <fullName evidence="2">Uncharacterized protein</fullName>
    </submittedName>
</protein>
<dbReference type="KEGG" id="csl:COCSUDRAFT_45654"/>
<dbReference type="AlphaFoldDB" id="I0YI07"/>
<dbReference type="InterPro" id="IPR011990">
    <property type="entry name" value="TPR-like_helical_dom_sf"/>
</dbReference>
<name>I0YI07_COCSC</name>
<dbReference type="SUPFAM" id="SSF48452">
    <property type="entry name" value="TPR-like"/>
    <property type="match status" value="1"/>
</dbReference>
<keyword evidence="3" id="KW-1185">Reference proteome</keyword>
<dbReference type="GeneID" id="17035978"/>
<dbReference type="RefSeq" id="XP_005642570.1">
    <property type="nucleotide sequence ID" value="XM_005642513.1"/>
</dbReference>
<dbReference type="Proteomes" id="UP000007264">
    <property type="component" value="Unassembled WGS sequence"/>
</dbReference>
<feature type="region of interest" description="Disordered" evidence="1">
    <location>
        <begin position="564"/>
        <end position="606"/>
    </location>
</feature>
<dbReference type="OrthoDB" id="510215at2759"/>
<accession>I0YI07</accession>
<organism evidence="2 3">
    <name type="scientific">Coccomyxa subellipsoidea (strain C-169)</name>
    <name type="common">Green microalga</name>
    <dbReference type="NCBI Taxonomy" id="574566"/>
    <lineage>
        <taxon>Eukaryota</taxon>
        <taxon>Viridiplantae</taxon>
        <taxon>Chlorophyta</taxon>
        <taxon>core chlorophytes</taxon>
        <taxon>Trebouxiophyceae</taxon>
        <taxon>Trebouxiophyceae incertae sedis</taxon>
        <taxon>Coccomyxaceae</taxon>
        <taxon>Coccomyxa</taxon>
        <taxon>Coccomyxa subellipsoidea</taxon>
    </lineage>
</organism>
<evidence type="ECO:0000256" key="1">
    <source>
        <dbReference type="SAM" id="MobiDB-lite"/>
    </source>
</evidence>
<feature type="region of interest" description="Disordered" evidence="1">
    <location>
        <begin position="316"/>
        <end position="348"/>
    </location>
</feature>
<reference evidence="2 3" key="1">
    <citation type="journal article" date="2012" name="Genome Biol.">
        <title>The genome of the polar eukaryotic microalga coccomyxa subellipsoidea reveals traits of cold adaptation.</title>
        <authorList>
            <person name="Blanc G."/>
            <person name="Agarkova I."/>
            <person name="Grimwood J."/>
            <person name="Kuo A."/>
            <person name="Brueggeman A."/>
            <person name="Dunigan D."/>
            <person name="Gurnon J."/>
            <person name="Ladunga I."/>
            <person name="Lindquist E."/>
            <person name="Lucas S."/>
            <person name="Pangilinan J."/>
            <person name="Proschold T."/>
            <person name="Salamov A."/>
            <person name="Schmutz J."/>
            <person name="Weeks D."/>
            <person name="Yamada T."/>
            <person name="Claverie J.M."/>
            <person name="Grigoriev I."/>
            <person name="Van Etten J."/>
            <person name="Lomsadze A."/>
            <person name="Borodovsky M."/>
        </authorList>
    </citation>
    <scope>NUCLEOTIDE SEQUENCE [LARGE SCALE GENOMIC DNA]</scope>
    <source>
        <strain evidence="2 3">C-169</strain>
    </source>
</reference>
<proteinExistence type="predicted"/>
<gene>
    <name evidence="2" type="ORF">COCSUDRAFT_45654</name>
</gene>
<comment type="caution">
    <text evidence="2">The sequence shown here is derived from an EMBL/GenBank/DDBJ whole genome shotgun (WGS) entry which is preliminary data.</text>
</comment>
<evidence type="ECO:0000313" key="3">
    <source>
        <dbReference type="Proteomes" id="UP000007264"/>
    </source>
</evidence>
<dbReference type="EMBL" id="AGSI01000028">
    <property type="protein sequence ID" value="EIE18026.1"/>
    <property type="molecule type" value="Genomic_DNA"/>
</dbReference>